<dbReference type="Proteomes" id="UP000053989">
    <property type="component" value="Unassembled WGS sequence"/>
</dbReference>
<keyword evidence="1" id="KW-1133">Transmembrane helix</keyword>
<dbReference type="OrthoDB" id="2555959at2759"/>
<name>A0A0C3EC64_9AGAM</name>
<keyword evidence="3" id="KW-1185">Reference proteome</keyword>
<feature type="transmembrane region" description="Helical" evidence="1">
    <location>
        <begin position="37"/>
        <end position="57"/>
    </location>
</feature>
<accession>A0A0C3EC64</accession>
<reference evidence="3" key="2">
    <citation type="submission" date="2015-01" db="EMBL/GenBank/DDBJ databases">
        <title>Evolutionary Origins and Diversification of the Mycorrhizal Mutualists.</title>
        <authorList>
            <consortium name="DOE Joint Genome Institute"/>
            <consortium name="Mycorrhizal Genomics Consortium"/>
            <person name="Kohler A."/>
            <person name="Kuo A."/>
            <person name="Nagy L.G."/>
            <person name="Floudas D."/>
            <person name="Copeland A."/>
            <person name="Barry K.W."/>
            <person name="Cichocki N."/>
            <person name="Veneault-Fourrey C."/>
            <person name="LaButti K."/>
            <person name="Lindquist E.A."/>
            <person name="Lipzen A."/>
            <person name="Lundell T."/>
            <person name="Morin E."/>
            <person name="Murat C."/>
            <person name="Riley R."/>
            <person name="Ohm R."/>
            <person name="Sun H."/>
            <person name="Tunlid A."/>
            <person name="Henrissat B."/>
            <person name="Grigoriev I.V."/>
            <person name="Hibbett D.S."/>
            <person name="Martin F."/>
        </authorList>
    </citation>
    <scope>NUCLEOTIDE SEQUENCE [LARGE SCALE GENOMIC DNA]</scope>
    <source>
        <strain evidence="3">Foug A</strain>
    </source>
</reference>
<dbReference type="HOGENOM" id="CLU_204784_0_0_1"/>
<dbReference type="AlphaFoldDB" id="A0A0C3EC64"/>
<organism evidence="2 3">
    <name type="scientific">Scleroderma citrinum Foug A</name>
    <dbReference type="NCBI Taxonomy" id="1036808"/>
    <lineage>
        <taxon>Eukaryota</taxon>
        <taxon>Fungi</taxon>
        <taxon>Dikarya</taxon>
        <taxon>Basidiomycota</taxon>
        <taxon>Agaricomycotina</taxon>
        <taxon>Agaricomycetes</taxon>
        <taxon>Agaricomycetidae</taxon>
        <taxon>Boletales</taxon>
        <taxon>Sclerodermatineae</taxon>
        <taxon>Sclerodermataceae</taxon>
        <taxon>Scleroderma</taxon>
    </lineage>
</organism>
<evidence type="ECO:0000313" key="2">
    <source>
        <dbReference type="EMBL" id="KIM70285.1"/>
    </source>
</evidence>
<sequence length="75" mass="8349">MASSQPQQNRPNVQSSQSIRNRSLWGSYKALPARTRLYISMGICTVGAVGLFVSDYLQKVLPPQGRRTTPDSRPQ</sequence>
<reference evidence="2 3" key="1">
    <citation type="submission" date="2014-04" db="EMBL/GenBank/DDBJ databases">
        <authorList>
            <consortium name="DOE Joint Genome Institute"/>
            <person name="Kuo A."/>
            <person name="Kohler A."/>
            <person name="Nagy L.G."/>
            <person name="Floudas D."/>
            <person name="Copeland A."/>
            <person name="Barry K.W."/>
            <person name="Cichocki N."/>
            <person name="Veneault-Fourrey C."/>
            <person name="LaButti K."/>
            <person name="Lindquist E.A."/>
            <person name="Lipzen A."/>
            <person name="Lundell T."/>
            <person name="Morin E."/>
            <person name="Murat C."/>
            <person name="Sun H."/>
            <person name="Tunlid A."/>
            <person name="Henrissat B."/>
            <person name="Grigoriev I.V."/>
            <person name="Hibbett D.S."/>
            <person name="Martin F."/>
            <person name="Nordberg H.P."/>
            <person name="Cantor M.N."/>
            <person name="Hua S.X."/>
        </authorList>
    </citation>
    <scope>NUCLEOTIDE SEQUENCE [LARGE SCALE GENOMIC DNA]</scope>
    <source>
        <strain evidence="2 3">Foug A</strain>
    </source>
</reference>
<keyword evidence="1" id="KW-0472">Membrane</keyword>
<gene>
    <name evidence="2" type="ORF">SCLCIDRAFT_1207603</name>
</gene>
<evidence type="ECO:0000313" key="3">
    <source>
        <dbReference type="Proteomes" id="UP000053989"/>
    </source>
</evidence>
<keyword evidence="1" id="KW-0812">Transmembrane</keyword>
<dbReference type="InParanoid" id="A0A0C3EC64"/>
<dbReference type="EMBL" id="KN822005">
    <property type="protein sequence ID" value="KIM70285.1"/>
    <property type="molecule type" value="Genomic_DNA"/>
</dbReference>
<protein>
    <submittedName>
        <fullName evidence="2">Uncharacterized protein</fullName>
    </submittedName>
</protein>
<proteinExistence type="predicted"/>
<evidence type="ECO:0000256" key="1">
    <source>
        <dbReference type="SAM" id="Phobius"/>
    </source>
</evidence>